<dbReference type="SUPFAM" id="SSF58104">
    <property type="entry name" value="Methyl-accepting chemotaxis protein (MCP) signaling domain"/>
    <property type="match status" value="1"/>
</dbReference>
<keyword evidence="4 6" id="KW-0807">Transducer</keyword>
<keyword evidence="8" id="KW-0812">Transmembrane</keyword>
<evidence type="ECO:0000256" key="5">
    <source>
        <dbReference type="ARBA" id="ARBA00029447"/>
    </source>
</evidence>
<dbReference type="Pfam" id="PF00672">
    <property type="entry name" value="HAMP"/>
    <property type="match status" value="1"/>
</dbReference>
<accession>A0ABU9XKH5</accession>
<comment type="similarity">
    <text evidence="5">Belongs to the methyl-accepting chemotaxis (MCP) protein family.</text>
</comment>
<dbReference type="CDD" id="cd06225">
    <property type="entry name" value="HAMP"/>
    <property type="match status" value="1"/>
</dbReference>
<evidence type="ECO:0000259" key="10">
    <source>
        <dbReference type="PROSITE" id="PS50885"/>
    </source>
</evidence>
<comment type="caution">
    <text evidence="11">The sequence shown here is derived from an EMBL/GenBank/DDBJ whole genome shotgun (WGS) entry which is preliminary data.</text>
</comment>
<feature type="region of interest" description="Disordered" evidence="7">
    <location>
        <begin position="1"/>
        <end position="28"/>
    </location>
</feature>
<feature type="domain" description="HAMP" evidence="10">
    <location>
        <begin position="244"/>
        <end position="297"/>
    </location>
</feature>
<dbReference type="Pfam" id="PF00015">
    <property type="entry name" value="MCPsignal"/>
    <property type="match status" value="1"/>
</dbReference>
<keyword evidence="12" id="KW-1185">Reference proteome</keyword>
<evidence type="ECO:0000256" key="3">
    <source>
        <dbReference type="ARBA" id="ARBA00023136"/>
    </source>
</evidence>
<dbReference type="SMART" id="SM00304">
    <property type="entry name" value="HAMP"/>
    <property type="match status" value="1"/>
</dbReference>
<reference evidence="11 12" key="1">
    <citation type="submission" date="2024-05" db="EMBL/GenBank/DDBJ databases">
        <authorList>
            <person name="Haq I."/>
            <person name="Ullah Z."/>
            <person name="Ahmad R."/>
            <person name="Li M."/>
            <person name="Tong Y."/>
        </authorList>
    </citation>
    <scope>NUCLEOTIDE SEQUENCE [LARGE SCALE GENOMIC DNA]</scope>
    <source>
        <strain evidence="11 12">16A2E</strain>
    </source>
</reference>
<dbReference type="RefSeq" id="WP_345826296.1">
    <property type="nucleotide sequence ID" value="NZ_JBDIML010000007.1"/>
</dbReference>
<evidence type="ECO:0000259" key="9">
    <source>
        <dbReference type="PROSITE" id="PS50111"/>
    </source>
</evidence>
<keyword evidence="2" id="KW-1003">Cell membrane</keyword>
<evidence type="ECO:0000313" key="11">
    <source>
        <dbReference type="EMBL" id="MEN2768801.1"/>
    </source>
</evidence>
<feature type="domain" description="Methyl-accepting transducer" evidence="9">
    <location>
        <begin position="316"/>
        <end position="566"/>
    </location>
</feature>
<keyword evidence="8" id="KW-1133">Transmembrane helix</keyword>
<evidence type="ECO:0000256" key="1">
    <source>
        <dbReference type="ARBA" id="ARBA00004236"/>
    </source>
</evidence>
<protein>
    <submittedName>
        <fullName evidence="11">Methyl-accepting chemotaxis protein</fullName>
    </submittedName>
</protein>
<evidence type="ECO:0000256" key="4">
    <source>
        <dbReference type="ARBA" id="ARBA00023224"/>
    </source>
</evidence>
<dbReference type="InterPro" id="IPR003660">
    <property type="entry name" value="HAMP_dom"/>
</dbReference>
<dbReference type="PROSITE" id="PS50885">
    <property type="entry name" value="HAMP"/>
    <property type="match status" value="1"/>
</dbReference>
<evidence type="ECO:0000313" key="12">
    <source>
        <dbReference type="Proteomes" id="UP001444625"/>
    </source>
</evidence>
<dbReference type="EMBL" id="JBDIML010000007">
    <property type="protein sequence ID" value="MEN2768801.1"/>
    <property type="molecule type" value="Genomic_DNA"/>
</dbReference>
<evidence type="ECO:0000256" key="6">
    <source>
        <dbReference type="PROSITE-ProRule" id="PRU00284"/>
    </source>
</evidence>
<dbReference type="PRINTS" id="PR00260">
    <property type="entry name" value="CHEMTRNSDUCR"/>
</dbReference>
<feature type="compositionally biased region" description="Low complexity" evidence="7">
    <location>
        <begin position="559"/>
        <end position="583"/>
    </location>
</feature>
<dbReference type="PANTHER" id="PTHR32089:SF114">
    <property type="entry name" value="METHYL-ACCEPTING CHEMOTAXIS PROTEIN MCPB"/>
    <property type="match status" value="1"/>
</dbReference>
<evidence type="ECO:0000256" key="7">
    <source>
        <dbReference type="SAM" id="MobiDB-lite"/>
    </source>
</evidence>
<proteinExistence type="inferred from homology"/>
<evidence type="ECO:0000256" key="8">
    <source>
        <dbReference type="SAM" id="Phobius"/>
    </source>
</evidence>
<feature type="transmembrane region" description="Helical" evidence="8">
    <location>
        <begin position="49"/>
        <end position="69"/>
    </location>
</feature>
<feature type="transmembrane region" description="Helical" evidence="8">
    <location>
        <begin position="219"/>
        <end position="242"/>
    </location>
</feature>
<dbReference type="Proteomes" id="UP001444625">
    <property type="component" value="Unassembled WGS sequence"/>
</dbReference>
<feature type="region of interest" description="Disordered" evidence="7">
    <location>
        <begin position="559"/>
        <end position="585"/>
    </location>
</feature>
<dbReference type="PANTHER" id="PTHR32089">
    <property type="entry name" value="METHYL-ACCEPTING CHEMOTAXIS PROTEIN MCPB"/>
    <property type="match status" value="1"/>
</dbReference>
<organism evidence="11 12">
    <name type="scientific">Ornithinibacillus xuwenensis</name>
    <dbReference type="NCBI Taxonomy" id="3144668"/>
    <lineage>
        <taxon>Bacteria</taxon>
        <taxon>Bacillati</taxon>
        <taxon>Bacillota</taxon>
        <taxon>Bacilli</taxon>
        <taxon>Bacillales</taxon>
        <taxon>Bacillaceae</taxon>
        <taxon>Ornithinibacillus</taxon>
    </lineage>
</organism>
<gene>
    <name evidence="11" type="ORF">ABC228_16580</name>
</gene>
<dbReference type="Gene3D" id="1.10.287.950">
    <property type="entry name" value="Methyl-accepting chemotaxis protein"/>
    <property type="match status" value="1"/>
</dbReference>
<dbReference type="InterPro" id="IPR004089">
    <property type="entry name" value="MCPsignal_dom"/>
</dbReference>
<sequence>MKKKKIKVPKVKKEKKQKVAKSKPVKTTKKSKNLQSLLDFQNVKLSRKYLYVFLVTAVLFLLAGTIVFLQMSKGQKDVEAMDQYSARVNDMSEMASIIQVKDVQIADYLLSGKSRYVDAFEEHKAELDGLIAKVEPSMETEEQKEIFSKIMENDTKINDMFYGEISDAVKNQQTYMAASIRNRSSELRGQTVDLVSQLMDIVKQDQQGVVSSSKSSMQAGIITLVIATVVAITLGIALLLLVSKRIAGNLQKVVNMTNEVANGNLLADSVDYNGKDEIGQLASAVNLMKDNIQSILYKVASAANTLTTRSEELTQSAVEVREGNEQIASTMEELSSGSENQAHSASNLAERMNDFIKIVRTSEENGVEIAGTSENVLSLTNEGRELMKTSVVQMKQIDSIVSEAVEKVQGLDKQSTQISKLVLVIKDIADQTNLLSLNAAIEAARAGEHGKGFAVVADEVRKLSEQVASSVGEITTIVTNIQSETGHVVKSLHSGYTEVKEGTAQIEETGKNFASIHGSVTDMASKITTISSKLREIANSSNDMNNLIEDIAAVSEESAAGVEQASASAQQTSSSMEEVSSSAEELEKLAEQLNTELKVFKL</sequence>
<dbReference type="InterPro" id="IPR004090">
    <property type="entry name" value="Chemotax_Me-accpt_rcpt"/>
</dbReference>
<name>A0ABU9XKH5_9BACI</name>
<keyword evidence="3 8" id="KW-0472">Membrane</keyword>
<comment type="subcellular location">
    <subcellularLocation>
        <location evidence="1">Cell membrane</location>
    </subcellularLocation>
</comment>
<dbReference type="CDD" id="cd11386">
    <property type="entry name" value="MCP_signal"/>
    <property type="match status" value="1"/>
</dbReference>
<dbReference type="SMART" id="SM00283">
    <property type="entry name" value="MA"/>
    <property type="match status" value="1"/>
</dbReference>
<dbReference type="PROSITE" id="PS50111">
    <property type="entry name" value="CHEMOTAXIS_TRANSDUC_2"/>
    <property type="match status" value="1"/>
</dbReference>
<evidence type="ECO:0000256" key="2">
    <source>
        <dbReference type="ARBA" id="ARBA00022475"/>
    </source>
</evidence>